<sequence>MKDQIMTNKQQIELVMTAFVKAGDNSDINLLDVVLHEDFRVTSNRFMGTSGVTVIDKKQYIANVRKGVFGGIPRKMKIESINYCESIANVTLRLESAENHFVSYNSLFLDFDNRWKLIHNLAVVNAK</sequence>
<gene>
    <name evidence="1" type="ORF">LG45_13165</name>
</gene>
<dbReference type="InterPro" id="IPR039437">
    <property type="entry name" value="FrzH/put_lumazine-bd"/>
</dbReference>
<dbReference type="eggNOG" id="ENOG5033GXP">
    <property type="taxonomic scope" value="Bacteria"/>
</dbReference>
<evidence type="ECO:0008006" key="3">
    <source>
        <dbReference type="Google" id="ProtNLM"/>
    </source>
</evidence>
<evidence type="ECO:0000313" key="1">
    <source>
        <dbReference type="EMBL" id="KGD67170.1"/>
    </source>
</evidence>
<dbReference type="STRING" id="1453498.LG45_13165"/>
<organism evidence="1 2">
    <name type="scientific">Flavobacterium aquatile LMG 4008 = ATCC 11947</name>
    <dbReference type="NCBI Taxonomy" id="1453498"/>
    <lineage>
        <taxon>Bacteria</taxon>
        <taxon>Pseudomonadati</taxon>
        <taxon>Bacteroidota</taxon>
        <taxon>Flavobacteriia</taxon>
        <taxon>Flavobacteriales</taxon>
        <taxon>Flavobacteriaceae</taxon>
        <taxon>Flavobacterium</taxon>
    </lineage>
</organism>
<comment type="caution">
    <text evidence="1">The sequence shown here is derived from an EMBL/GenBank/DDBJ whole genome shotgun (WGS) entry which is preliminary data.</text>
</comment>
<protein>
    <recommendedName>
        <fullName evidence="3">DUF4440 domain-containing protein</fullName>
    </recommendedName>
</protein>
<evidence type="ECO:0000313" key="2">
    <source>
        <dbReference type="Proteomes" id="UP000029554"/>
    </source>
</evidence>
<keyword evidence="2" id="KW-1185">Reference proteome</keyword>
<dbReference type="SUPFAM" id="SSF54427">
    <property type="entry name" value="NTF2-like"/>
    <property type="match status" value="1"/>
</dbReference>
<dbReference type="EMBL" id="JRHH01000005">
    <property type="protein sequence ID" value="KGD67170.1"/>
    <property type="molecule type" value="Genomic_DNA"/>
</dbReference>
<proteinExistence type="predicted"/>
<dbReference type="Gene3D" id="3.10.450.50">
    <property type="match status" value="1"/>
</dbReference>
<dbReference type="InterPro" id="IPR032710">
    <property type="entry name" value="NTF2-like_dom_sf"/>
</dbReference>
<dbReference type="Pfam" id="PF12893">
    <property type="entry name" value="Lumazine_bd_2"/>
    <property type="match status" value="1"/>
</dbReference>
<accession>A0A095UX94</accession>
<dbReference type="AlphaFoldDB" id="A0A095UX94"/>
<name>A0A095UX94_9FLAO</name>
<reference evidence="1 2" key="1">
    <citation type="submission" date="2014-09" db="EMBL/GenBank/DDBJ databases">
        <title>Whole Genome Shotgun of Flavobacterium aquatile LMG 4008.</title>
        <authorList>
            <person name="Gale A.N."/>
            <person name="Pipes S.E."/>
            <person name="Newman J.D."/>
        </authorList>
    </citation>
    <scope>NUCLEOTIDE SEQUENCE [LARGE SCALE GENOMIC DNA]</scope>
    <source>
        <strain evidence="1 2">LMG 4008</strain>
    </source>
</reference>
<dbReference type="Proteomes" id="UP000029554">
    <property type="component" value="Unassembled WGS sequence"/>
</dbReference>